<evidence type="ECO:0000313" key="10">
    <source>
        <dbReference type="EMBL" id="GCA92207.1"/>
    </source>
</evidence>
<evidence type="ECO:0000259" key="9">
    <source>
        <dbReference type="PROSITE" id="PS51085"/>
    </source>
</evidence>
<dbReference type="RefSeq" id="WP_004162860.1">
    <property type="nucleotide sequence ID" value="NZ_BHVU01000032.1"/>
</dbReference>
<comment type="cofactor">
    <cofactor evidence="8">
        <name>[2Fe-2S] cluster</name>
        <dbReference type="ChEBI" id="CHEBI:190135"/>
    </cofactor>
</comment>
<dbReference type="InterPro" id="IPR036010">
    <property type="entry name" value="2Fe-2S_ferredoxin-like_sf"/>
</dbReference>
<gene>
    <name evidence="10" type="ORF">MAE30S32_08590</name>
</gene>
<keyword evidence="5" id="KW-0249">Electron transport</keyword>
<dbReference type="EMBL" id="BHVU01000032">
    <property type="protein sequence ID" value="GCA92207.1"/>
    <property type="molecule type" value="Genomic_DNA"/>
</dbReference>
<dbReference type="FunFam" id="3.10.20.30:FF:000014">
    <property type="entry name" value="Ferredoxin"/>
    <property type="match status" value="1"/>
</dbReference>
<reference evidence="10 11" key="1">
    <citation type="journal article" date="2019" name="Appl. Environ. Microbiol.">
        <title>Co-occurrence of broad and narrow host-range viruses infecting the toxic bloom-forming cyanobacterium Microcystis aeruginosa.</title>
        <authorList>
            <person name="Morimoto D."/>
            <person name="Tominaga K."/>
            <person name="Nishimura Y."/>
            <person name="Yoshida N."/>
            <person name="Kimura S."/>
            <person name="Sako Y."/>
            <person name="Yoshida T."/>
        </authorList>
    </citation>
    <scope>NUCLEOTIDE SEQUENCE [LARGE SCALE GENOMIC DNA]</scope>
    <source>
        <strain evidence="10 11">11-30S32</strain>
    </source>
</reference>
<dbReference type="GO" id="GO:0009055">
    <property type="term" value="F:electron transfer activity"/>
    <property type="evidence" value="ECO:0007669"/>
    <property type="project" value="InterPro"/>
</dbReference>
<name>A0A510PEJ3_MICAE</name>
<dbReference type="InterPro" id="IPR001041">
    <property type="entry name" value="2Fe-2S_ferredoxin-type"/>
</dbReference>
<evidence type="ECO:0000256" key="4">
    <source>
        <dbReference type="ARBA" id="ARBA00022723"/>
    </source>
</evidence>
<dbReference type="NCBIfam" id="TIGR02008">
    <property type="entry name" value="fdx_plant"/>
    <property type="match status" value="1"/>
</dbReference>
<dbReference type="PROSITE" id="PS00197">
    <property type="entry name" value="2FE2S_FER_1"/>
    <property type="match status" value="1"/>
</dbReference>
<dbReference type="AlphaFoldDB" id="A0A510PEJ3"/>
<accession>A0A510PEJ3</accession>
<dbReference type="PANTHER" id="PTHR43112:SF3">
    <property type="entry name" value="FERREDOXIN-2, CHLOROPLASTIC"/>
    <property type="match status" value="1"/>
</dbReference>
<evidence type="ECO:0000256" key="1">
    <source>
        <dbReference type="ARBA" id="ARBA00007874"/>
    </source>
</evidence>
<dbReference type="PROSITE" id="PS51085">
    <property type="entry name" value="2FE2S_FER_2"/>
    <property type="match status" value="1"/>
</dbReference>
<sequence>MAKKIKTTTYKVTLKTPNGDHTIDVPDNEYILEVAEEKGLDLPSSCRAGACSACAGKIESGSVDQSEQSFLDDDQIEAHYVLTCVAYPTSDCVIVTHKEEDLY</sequence>
<organism evidence="10 11">
    <name type="scientific">Microcystis aeruginosa 11-30S32</name>
    <dbReference type="NCBI Taxonomy" id="2358142"/>
    <lineage>
        <taxon>Bacteria</taxon>
        <taxon>Bacillati</taxon>
        <taxon>Cyanobacteriota</taxon>
        <taxon>Cyanophyceae</taxon>
        <taxon>Oscillatoriophycideae</taxon>
        <taxon>Chroococcales</taxon>
        <taxon>Microcystaceae</taxon>
        <taxon>Microcystis</taxon>
    </lineage>
</organism>
<dbReference type="InterPro" id="IPR010241">
    <property type="entry name" value="Fd_pln"/>
</dbReference>
<dbReference type="GeneID" id="66707188"/>
<evidence type="ECO:0000313" key="11">
    <source>
        <dbReference type="Proteomes" id="UP000321223"/>
    </source>
</evidence>
<comment type="caution">
    <text evidence="10">The sequence shown here is derived from an EMBL/GenBank/DDBJ whole genome shotgun (WGS) entry which is preliminary data.</text>
</comment>
<evidence type="ECO:0000256" key="8">
    <source>
        <dbReference type="ARBA" id="ARBA00034078"/>
    </source>
</evidence>
<dbReference type="PANTHER" id="PTHR43112">
    <property type="entry name" value="FERREDOXIN"/>
    <property type="match status" value="1"/>
</dbReference>
<evidence type="ECO:0000256" key="3">
    <source>
        <dbReference type="ARBA" id="ARBA00022714"/>
    </source>
</evidence>
<dbReference type="CDD" id="cd00207">
    <property type="entry name" value="fer2"/>
    <property type="match status" value="1"/>
</dbReference>
<keyword evidence="2" id="KW-0813">Transport</keyword>
<evidence type="ECO:0000256" key="7">
    <source>
        <dbReference type="ARBA" id="ARBA00023014"/>
    </source>
</evidence>
<dbReference type="SUPFAM" id="SSF54292">
    <property type="entry name" value="2Fe-2S ferredoxin-like"/>
    <property type="match status" value="1"/>
</dbReference>
<keyword evidence="6" id="KW-0408">Iron</keyword>
<dbReference type="Proteomes" id="UP000321223">
    <property type="component" value="Unassembled WGS sequence"/>
</dbReference>
<evidence type="ECO:0000256" key="6">
    <source>
        <dbReference type="ARBA" id="ARBA00023004"/>
    </source>
</evidence>
<evidence type="ECO:0000256" key="5">
    <source>
        <dbReference type="ARBA" id="ARBA00022982"/>
    </source>
</evidence>
<keyword evidence="7" id="KW-0411">Iron-sulfur</keyword>
<dbReference type="GO" id="GO:0046872">
    <property type="term" value="F:metal ion binding"/>
    <property type="evidence" value="ECO:0007669"/>
    <property type="project" value="UniProtKB-KW"/>
</dbReference>
<keyword evidence="3" id="KW-0001">2Fe-2S</keyword>
<comment type="similarity">
    <text evidence="1">Belongs to the 2Fe2S plant-type ferredoxin family.</text>
</comment>
<dbReference type="Pfam" id="PF00111">
    <property type="entry name" value="Fer2"/>
    <property type="match status" value="1"/>
</dbReference>
<dbReference type="GO" id="GO:0051537">
    <property type="term" value="F:2 iron, 2 sulfur cluster binding"/>
    <property type="evidence" value="ECO:0007669"/>
    <property type="project" value="UniProtKB-KW"/>
</dbReference>
<protein>
    <submittedName>
        <fullName evidence="10">Ferredoxin</fullName>
    </submittedName>
</protein>
<evidence type="ECO:0000256" key="2">
    <source>
        <dbReference type="ARBA" id="ARBA00022448"/>
    </source>
</evidence>
<dbReference type="GO" id="GO:0022900">
    <property type="term" value="P:electron transport chain"/>
    <property type="evidence" value="ECO:0007669"/>
    <property type="project" value="InterPro"/>
</dbReference>
<dbReference type="InterPro" id="IPR012675">
    <property type="entry name" value="Beta-grasp_dom_sf"/>
</dbReference>
<proteinExistence type="inferred from homology"/>
<dbReference type="Gene3D" id="3.10.20.30">
    <property type="match status" value="1"/>
</dbReference>
<dbReference type="InterPro" id="IPR006058">
    <property type="entry name" value="2Fe2S_fd_BS"/>
</dbReference>
<keyword evidence="4" id="KW-0479">Metal-binding</keyword>
<feature type="domain" description="2Fe-2S ferredoxin-type" evidence="9">
    <location>
        <begin position="10"/>
        <end position="100"/>
    </location>
</feature>